<dbReference type="OMA" id="ARDINEW"/>
<dbReference type="Pfam" id="PF00106">
    <property type="entry name" value="adh_short"/>
    <property type="match status" value="1"/>
</dbReference>
<dbReference type="OrthoDB" id="191139at2759"/>
<evidence type="ECO:0000256" key="1">
    <source>
        <dbReference type="ARBA" id="ARBA00023002"/>
    </source>
</evidence>
<dbReference type="AlphaFoldDB" id="A0A914A6F3"/>
<dbReference type="RefSeq" id="XP_038058991.1">
    <property type="nucleotide sequence ID" value="XM_038203063.1"/>
</dbReference>
<dbReference type="Gene3D" id="3.40.50.720">
    <property type="entry name" value="NAD(P)-binding Rossmann-like Domain"/>
    <property type="match status" value="1"/>
</dbReference>
<accession>A0A914A6F3</accession>
<evidence type="ECO:0000313" key="4">
    <source>
        <dbReference type="Proteomes" id="UP000887568"/>
    </source>
</evidence>
<dbReference type="Proteomes" id="UP000887568">
    <property type="component" value="Unplaced"/>
</dbReference>
<dbReference type="GeneID" id="119730256"/>
<dbReference type="InterPro" id="IPR036291">
    <property type="entry name" value="NAD(P)-bd_dom_sf"/>
</dbReference>
<evidence type="ECO:0000256" key="2">
    <source>
        <dbReference type="SAM" id="Phobius"/>
    </source>
</evidence>
<keyword evidence="4" id="KW-1185">Reference proteome</keyword>
<keyword evidence="2" id="KW-0812">Transmembrane</keyword>
<evidence type="ECO:0008006" key="5">
    <source>
        <dbReference type="Google" id="ProtNLM"/>
    </source>
</evidence>
<proteinExistence type="predicted"/>
<dbReference type="InterPro" id="IPR002347">
    <property type="entry name" value="SDR_fam"/>
</dbReference>
<organism evidence="3 4">
    <name type="scientific">Patiria miniata</name>
    <name type="common">Bat star</name>
    <name type="synonym">Asterina miniata</name>
    <dbReference type="NCBI Taxonomy" id="46514"/>
    <lineage>
        <taxon>Eukaryota</taxon>
        <taxon>Metazoa</taxon>
        <taxon>Echinodermata</taxon>
        <taxon>Eleutherozoa</taxon>
        <taxon>Asterozoa</taxon>
        <taxon>Asteroidea</taxon>
        <taxon>Valvatacea</taxon>
        <taxon>Valvatida</taxon>
        <taxon>Asterinidae</taxon>
        <taxon>Patiria</taxon>
    </lineage>
</organism>
<name>A0A914A6F3_PATMI</name>
<reference evidence="3" key="1">
    <citation type="submission" date="2022-11" db="UniProtKB">
        <authorList>
            <consortium name="EnsemblMetazoa"/>
        </authorList>
    </citation>
    <scope>IDENTIFICATION</scope>
</reference>
<dbReference type="PANTHER" id="PTHR43157:SF26">
    <property type="entry name" value="RETINOL DEHYDROGENASE-LIKE"/>
    <property type="match status" value="1"/>
</dbReference>
<feature type="transmembrane region" description="Helical" evidence="2">
    <location>
        <begin position="12"/>
        <end position="30"/>
    </location>
</feature>
<dbReference type="SUPFAM" id="SSF51735">
    <property type="entry name" value="NAD(P)-binding Rossmann-fold domains"/>
    <property type="match status" value="1"/>
</dbReference>
<keyword evidence="2" id="KW-1133">Transmembrane helix</keyword>
<dbReference type="PANTHER" id="PTHR43157">
    <property type="entry name" value="PHOSPHATIDYLINOSITOL-GLYCAN BIOSYNTHESIS CLASS F PROTEIN-RELATED"/>
    <property type="match status" value="1"/>
</dbReference>
<evidence type="ECO:0000313" key="3">
    <source>
        <dbReference type="EnsemblMetazoa" id="XP_038058991.1"/>
    </source>
</evidence>
<keyword evidence="2" id="KW-0472">Membrane</keyword>
<sequence length="331" mass="36843">MAFYWQLYEDVTWKVYVGLAAVVCLAVYSFRRWNTPAFYRGTATLNGKTVIVTGSNTGIGFESALNFARRGARVILACRNPSKGEEAAAKIRELTGNDQAVFRLLDNAKQESVRQFAEVILREESRLDILVHNAGVSRCHGDEKTESGYDLQFGINHLSPFLLTHLLLPLLEKSAPSRVLVVSSIAHKMVNTLCYLQSKQAWEETVAYATCKLSNILFAAELARQVEGRGVTAYSLHPGMVDTSILHPRSSRLHGELLLFFSRNILRPFCISLEAGAQTTLYCALEESITSYSGRYFANCKLAKPSKLAQDEKVASQLWDISCKATGIENY</sequence>
<keyword evidence="1" id="KW-0560">Oxidoreductase</keyword>
<protein>
    <recommendedName>
        <fullName evidence="5">Retinol dehydrogenase 12</fullName>
    </recommendedName>
</protein>
<dbReference type="EnsemblMetazoa" id="XM_038203063.1">
    <property type="protein sequence ID" value="XP_038058991.1"/>
    <property type="gene ID" value="LOC119730256"/>
</dbReference>
<dbReference type="PRINTS" id="PR00081">
    <property type="entry name" value="GDHRDH"/>
</dbReference>
<dbReference type="GO" id="GO:0016491">
    <property type="term" value="F:oxidoreductase activity"/>
    <property type="evidence" value="ECO:0007669"/>
    <property type="project" value="UniProtKB-KW"/>
</dbReference>